<organism evidence="9 10">
    <name type="scientific">Blepharisma stoltei</name>
    <dbReference type="NCBI Taxonomy" id="1481888"/>
    <lineage>
        <taxon>Eukaryota</taxon>
        <taxon>Sar</taxon>
        <taxon>Alveolata</taxon>
        <taxon>Ciliophora</taxon>
        <taxon>Postciliodesmatophora</taxon>
        <taxon>Heterotrichea</taxon>
        <taxon>Heterotrichida</taxon>
        <taxon>Blepharismidae</taxon>
        <taxon>Blepharisma</taxon>
    </lineage>
</organism>
<keyword evidence="4 5" id="KW-0472">Membrane</keyword>
<feature type="chain" id="PRO_5044713114" description="Receptor ligand binding region domain-containing protein" evidence="6">
    <location>
        <begin position="17"/>
        <end position="1156"/>
    </location>
</feature>
<keyword evidence="2 5" id="KW-0812">Transmembrane</keyword>
<feature type="transmembrane region" description="Helical" evidence="5">
    <location>
        <begin position="894"/>
        <end position="915"/>
    </location>
</feature>
<dbReference type="Pfam" id="PF01094">
    <property type="entry name" value="ANF_receptor"/>
    <property type="match status" value="1"/>
</dbReference>
<dbReference type="EMBL" id="CAJZBQ010000001">
    <property type="protein sequence ID" value="CAG9309784.1"/>
    <property type="molecule type" value="Genomic_DNA"/>
</dbReference>
<keyword evidence="10" id="KW-1185">Reference proteome</keyword>
<feature type="transmembrane region" description="Helical" evidence="5">
    <location>
        <begin position="980"/>
        <end position="1001"/>
    </location>
</feature>
<dbReference type="SUPFAM" id="SSF53822">
    <property type="entry name" value="Periplasmic binding protein-like I"/>
    <property type="match status" value="1"/>
</dbReference>
<evidence type="ECO:0000313" key="9">
    <source>
        <dbReference type="EMBL" id="CAG9319394.1"/>
    </source>
</evidence>
<gene>
    <name evidence="8" type="ORF">BSTOLATCC_MIC1</name>
    <name evidence="9" type="ORF">BSTOLATCC_MIC23951</name>
</gene>
<accession>A0AAU9J2B3</accession>
<name>A0AAU9J2B3_9CILI</name>
<feature type="signal peptide" evidence="6">
    <location>
        <begin position="1"/>
        <end position="16"/>
    </location>
</feature>
<dbReference type="InterPro" id="IPR028082">
    <property type="entry name" value="Peripla_BP_I"/>
</dbReference>
<feature type="transmembrane region" description="Helical" evidence="5">
    <location>
        <begin position="1065"/>
        <end position="1085"/>
    </location>
</feature>
<evidence type="ECO:0000313" key="10">
    <source>
        <dbReference type="Proteomes" id="UP001162131"/>
    </source>
</evidence>
<comment type="subcellular location">
    <subcellularLocation>
        <location evidence="1">Membrane</location>
    </subcellularLocation>
</comment>
<dbReference type="Proteomes" id="UP001162131">
    <property type="component" value="Unassembled WGS sequence"/>
</dbReference>
<protein>
    <recommendedName>
        <fullName evidence="7">Receptor ligand binding region domain-containing protein</fullName>
    </recommendedName>
</protein>
<evidence type="ECO:0000256" key="1">
    <source>
        <dbReference type="ARBA" id="ARBA00004370"/>
    </source>
</evidence>
<feature type="transmembrane region" description="Helical" evidence="5">
    <location>
        <begin position="761"/>
        <end position="782"/>
    </location>
</feature>
<feature type="transmembrane region" description="Helical" evidence="5">
    <location>
        <begin position="1007"/>
        <end position="1025"/>
    </location>
</feature>
<dbReference type="AlphaFoldDB" id="A0AAU9J2B3"/>
<sequence length="1156" mass="132266">MNIIEFSFIIAILVRSQIVVDIAWSSFTNPNFASNLTALLHQNFQDQFEFNLAYFDTSSTHQQFLNSPDLIFDITFSSFLSQRIREYTAENPTIIASISKSIGAYSDWEFFIHNSWENQIEALSSIISYLNWTTFIVISDKIYNEDDELFFNCFSKKDYHWFYFANSNDKNSSDLFIGKVIQAIGIKNIVILNFGESTNLLLKSLSQKSLLTKGTGVIVGSKGSWGLYGDGIIAYSELGLESADSYYKYEGLAFIKFLNLILSFPLASNSLELIGFLNKNTVDHHPFPNFTLLNIEDSERSIKGKIYNGNLTISKSLIYPGNSSIIPNSPTTDINIWIADGTINPGGDSDILATTPTAGAFYALSYWKSIHSLDGFEVSVTHTDCGATVFDLTYAYSCFSKLLATPGVGYLTSLYPYIAIGNILVLRSLNLSIPHISPYAPSTLSLNNTLFPEFMTIIKDEAFNTQVILDLAVIFGWKHFLVIYDKNNLMAYNFFLSKVEQYNMIIANGPELRQMDAYYTRDKYPHWKDWFASIISLKVRFLVAFLTPPYGFHVAESFYDAGIRKGDMIILCNARMSYAFDWETDLVQRRKVTEVFYGAIAVAQAEWIGEYGQMLVRGYLKEYVNQLEFRCLAFDSAMLLLNSISFTIKQGENVKDYEILNANIRKQKFLGCSGTVSIEPGTNQRSLPTFGIFSLRWNDTTQKLYEESVGLYDLSSVQLITFYSQILWYDNTTNLPSDLIIYENGCPFPAKMIHRSKAGAGMLYGISIGLIVITIIESFFIWNKFLKNIRIQKLKISAYVQFEDYFMMAILAIDFFQFISQGPDISGLHEWLSLLCTYTMTNFDSTVTGDIYWVYLYTAMAISCFWVFTAFLLLYQLNEFFSEMLKRVKNISLLLLPIIGNIVFVPMVSVLLSIFQCDQGISSKITDSFIRYDCTTYCWDNRYTLWGIFAIISLLVYIPLTIYLRYYYEIVNDHINIRTNPIFIIEKAICQIIIIFMSRTVKEYNESLHGLCCCILFITMILLCYKQGPYNYHRMNLWISISYLAILWSFILSSTYWLTEIDNKLIFIALQCLGWLILIASGIAIQCKWYPNLLNTEKVVDIAIFFKFEIGNKITAAELNRMKKEISNSNYSTKSKTSNINCTQIIPTINDNIISE</sequence>
<dbReference type="InterPro" id="IPR001828">
    <property type="entry name" value="ANF_lig-bd_rcpt"/>
</dbReference>
<evidence type="ECO:0000256" key="6">
    <source>
        <dbReference type="SAM" id="SignalP"/>
    </source>
</evidence>
<evidence type="ECO:0000256" key="5">
    <source>
        <dbReference type="SAM" id="Phobius"/>
    </source>
</evidence>
<evidence type="ECO:0000256" key="3">
    <source>
        <dbReference type="ARBA" id="ARBA00022989"/>
    </source>
</evidence>
<evidence type="ECO:0000256" key="4">
    <source>
        <dbReference type="ARBA" id="ARBA00023136"/>
    </source>
</evidence>
<evidence type="ECO:0000259" key="7">
    <source>
        <dbReference type="Pfam" id="PF01094"/>
    </source>
</evidence>
<feature type="domain" description="Receptor ligand binding region" evidence="7">
    <location>
        <begin position="430"/>
        <end position="508"/>
    </location>
</feature>
<evidence type="ECO:0000313" key="8">
    <source>
        <dbReference type="EMBL" id="CAG9309784.1"/>
    </source>
</evidence>
<feature type="transmembrane region" description="Helical" evidence="5">
    <location>
        <begin position="802"/>
        <end position="819"/>
    </location>
</feature>
<feature type="transmembrane region" description="Helical" evidence="5">
    <location>
        <begin position="852"/>
        <end position="874"/>
    </location>
</feature>
<keyword evidence="3 5" id="KW-1133">Transmembrane helix</keyword>
<keyword evidence="6" id="KW-0732">Signal</keyword>
<reference evidence="9" key="1">
    <citation type="submission" date="2021-09" db="EMBL/GenBank/DDBJ databases">
        <authorList>
            <consortium name="AG Swart"/>
            <person name="Singh M."/>
            <person name="Singh A."/>
            <person name="Seah K."/>
            <person name="Emmerich C."/>
        </authorList>
    </citation>
    <scope>NUCLEOTIDE SEQUENCE</scope>
    <source>
        <strain evidence="9">ATCC30299</strain>
    </source>
</reference>
<feature type="transmembrane region" description="Helical" evidence="5">
    <location>
        <begin position="945"/>
        <end position="968"/>
    </location>
</feature>
<feature type="transmembrane region" description="Helical" evidence="5">
    <location>
        <begin position="1037"/>
        <end position="1059"/>
    </location>
</feature>
<comment type="caution">
    <text evidence="9">The sequence shown here is derived from an EMBL/GenBank/DDBJ whole genome shotgun (WGS) entry which is preliminary data.</text>
</comment>
<proteinExistence type="predicted"/>
<dbReference type="GO" id="GO:0016020">
    <property type="term" value="C:membrane"/>
    <property type="evidence" value="ECO:0007669"/>
    <property type="project" value="UniProtKB-SubCell"/>
</dbReference>
<dbReference type="EMBL" id="CAJZBQ010000023">
    <property type="protein sequence ID" value="CAG9319394.1"/>
    <property type="molecule type" value="Genomic_DNA"/>
</dbReference>
<evidence type="ECO:0000256" key="2">
    <source>
        <dbReference type="ARBA" id="ARBA00022692"/>
    </source>
</evidence>